<reference evidence="2" key="2">
    <citation type="submission" date="2020-09" db="EMBL/GenBank/DDBJ databases">
        <authorList>
            <person name="Sun Q."/>
            <person name="Ohkuma M."/>
        </authorList>
    </citation>
    <scope>NUCLEOTIDE SEQUENCE</scope>
    <source>
        <strain evidence="2">JCM 5016</strain>
    </source>
</reference>
<evidence type="ECO:0000313" key="2">
    <source>
        <dbReference type="EMBL" id="GGZ81526.1"/>
    </source>
</evidence>
<dbReference type="Proteomes" id="UP000623010">
    <property type="component" value="Unassembled WGS sequence"/>
</dbReference>
<name>A0A918V906_9ACTN</name>
<proteinExistence type="predicted"/>
<reference evidence="2" key="1">
    <citation type="journal article" date="2014" name="Int. J. Syst. Evol. Microbiol.">
        <title>Complete genome sequence of Corynebacterium casei LMG S-19264T (=DSM 44701T), isolated from a smear-ripened cheese.</title>
        <authorList>
            <consortium name="US DOE Joint Genome Institute (JGI-PGF)"/>
            <person name="Walter F."/>
            <person name="Albersmeier A."/>
            <person name="Kalinowski J."/>
            <person name="Ruckert C."/>
        </authorList>
    </citation>
    <scope>NUCLEOTIDE SEQUENCE</scope>
    <source>
        <strain evidence="2">JCM 5016</strain>
    </source>
</reference>
<dbReference type="EMBL" id="BMWH01000005">
    <property type="protein sequence ID" value="GGZ81526.1"/>
    <property type="molecule type" value="Genomic_DNA"/>
</dbReference>
<sequence length="52" mass="5672">MDRDRTAHGHLTRTTTLPAHDPKDLGDPAPDGHPAITAARIPKKHPEPARHP</sequence>
<accession>A0A918V906</accession>
<evidence type="ECO:0000313" key="3">
    <source>
        <dbReference type="Proteomes" id="UP000623010"/>
    </source>
</evidence>
<dbReference type="AlphaFoldDB" id="A0A918V906"/>
<protein>
    <submittedName>
        <fullName evidence="2">Uncharacterized protein</fullName>
    </submittedName>
</protein>
<feature type="region of interest" description="Disordered" evidence="1">
    <location>
        <begin position="1"/>
        <end position="52"/>
    </location>
</feature>
<keyword evidence="3" id="KW-1185">Reference proteome</keyword>
<gene>
    <name evidence="2" type="ORF">GCM10010389_19100</name>
</gene>
<evidence type="ECO:0000256" key="1">
    <source>
        <dbReference type="SAM" id="MobiDB-lite"/>
    </source>
</evidence>
<organism evidence="2 3">
    <name type="scientific">Streptomyces echinoruber</name>
    <dbReference type="NCBI Taxonomy" id="68898"/>
    <lineage>
        <taxon>Bacteria</taxon>
        <taxon>Bacillati</taxon>
        <taxon>Actinomycetota</taxon>
        <taxon>Actinomycetes</taxon>
        <taxon>Kitasatosporales</taxon>
        <taxon>Streptomycetaceae</taxon>
        <taxon>Streptomyces</taxon>
    </lineage>
</organism>
<comment type="caution">
    <text evidence="2">The sequence shown here is derived from an EMBL/GenBank/DDBJ whole genome shotgun (WGS) entry which is preliminary data.</text>
</comment>